<feature type="compositionally biased region" description="Polar residues" evidence="1">
    <location>
        <begin position="163"/>
        <end position="179"/>
    </location>
</feature>
<evidence type="ECO:0000256" key="1">
    <source>
        <dbReference type="SAM" id="MobiDB-lite"/>
    </source>
</evidence>
<dbReference type="Gene3D" id="3.90.70.10">
    <property type="entry name" value="Cysteine proteinases"/>
    <property type="match status" value="1"/>
</dbReference>
<evidence type="ECO:0000313" key="4">
    <source>
        <dbReference type="Proteomes" id="UP000574390"/>
    </source>
</evidence>
<dbReference type="SUPFAM" id="SSF54001">
    <property type="entry name" value="Cysteine proteinases"/>
    <property type="match status" value="1"/>
</dbReference>
<gene>
    <name evidence="3" type="ORF">FOZ62_000300</name>
</gene>
<evidence type="ECO:0000259" key="2">
    <source>
        <dbReference type="Pfam" id="PF00443"/>
    </source>
</evidence>
<feature type="non-terminal residue" evidence="3">
    <location>
        <position position="1"/>
    </location>
</feature>
<dbReference type="GO" id="GO:0004843">
    <property type="term" value="F:cysteine-type deubiquitinase activity"/>
    <property type="evidence" value="ECO:0007669"/>
    <property type="project" value="InterPro"/>
</dbReference>
<dbReference type="Proteomes" id="UP000574390">
    <property type="component" value="Unassembled WGS sequence"/>
</dbReference>
<proteinExistence type="predicted"/>
<dbReference type="Pfam" id="PF00443">
    <property type="entry name" value="UCH"/>
    <property type="match status" value="1"/>
</dbReference>
<feature type="region of interest" description="Disordered" evidence="1">
    <location>
        <begin position="34"/>
        <end position="70"/>
    </location>
</feature>
<dbReference type="GO" id="GO:0016579">
    <property type="term" value="P:protein deubiquitination"/>
    <property type="evidence" value="ECO:0007669"/>
    <property type="project" value="InterPro"/>
</dbReference>
<protein>
    <recommendedName>
        <fullName evidence="2">Peptidase C19 ubiquitin carboxyl-terminal hydrolase domain-containing protein</fullName>
    </recommendedName>
</protein>
<reference evidence="3 4" key="1">
    <citation type="submission" date="2020-04" db="EMBL/GenBank/DDBJ databases">
        <title>Perkinsus olseni comparative genomics.</title>
        <authorList>
            <person name="Bogema D.R."/>
        </authorList>
    </citation>
    <scope>NUCLEOTIDE SEQUENCE [LARGE SCALE GENOMIC DNA]</scope>
    <source>
        <strain evidence="3">ATCC PRA-205</strain>
    </source>
</reference>
<evidence type="ECO:0000313" key="3">
    <source>
        <dbReference type="EMBL" id="KAF4712442.1"/>
    </source>
</evidence>
<dbReference type="InterPro" id="IPR001394">
    <property type="entry name" value="Peptidase_C19_UCH"/>
</dbReference>
<dbReference type="AlphaFoldDB" id="A0A7J6QWD5"/>
<accession>A0A7J6QWD5</accession>
<name>A0A7J6QWD5_PEROL</name>
<dbReference type="InterPro" id="IPR038765">
    <property type="entry name" value="Papain-like_cys_pep_sf"/>
</dbReference>
<dbReference type="EMBL" id="JABANM010026766">
    <property type="protein sequence ID" value="KAF4712442.1"/>
    <property type="molecule type" value="Genomic_DNA"/>
</dbReference>
<feature type="non-terminal residue" evidence="3">
    <location>
        <position position="189"/>
    </location>
</feature>
<organism evidence="3 4">
    <name type="scientific">Perkinsus olseni</name>
    <name type="common">Perkinsus atlanticus</name>
    <dbReference type="NCBI Taxonomy" id="32597"/>
    <lineage>
        <taxon>Eukaryota</taxon>
        <taxon>Sar</taxon>
        <taxon>Alveolata</taxon>
        <taxon>Perkinsozoa</taxon>
        <taxon>Perkinsea</taxon>
        <taxon>Perkinsida</taxon>
        <taxon>Perkinsidae</taxon>
        <taxon>Perkinsus</taxon>
    </lineage>
</organism>
<sequence length="189" mass="21244">KQAILGCQLSSPSGSNQPTYIREEAHVQEAISVDSRPVEDHDHELLDDVHAASGDESEHDESEHDELQTGRNWTLDVSVSSTESPEHQRRLSDLIEQTLDNWEMKITRTPPVLVISVKRIQERSPSRLTTTPINIFEDLELETNTEARTTFHLAGVVYHSDQDSNSGHFSSLRRNSSPSVAELGHEAER</sequence>
<comment type="caution">
    <text evidence="3">The sequence shown here is derived from an EMBL/GenBank/DDBJ whole genome shotgun (WGS) entry which is preliminary data.</text>
</comment>
<feature type="domain" description="Peptidase C19 ubiquitin carboxyl-terminal hydrolase" evidence="2">
    <location>
        <begin position="78"/>
        <end position="175"/>
    </location>
</feature>
<dbReference type="CDD" id="cd02257">
    <property type="entry name" value="Peptidase_C19"/>
    <property type="match status" value="1"/>
</dbReference>
<feature type="compositionally biased region" description="Basic and acidic residues" evidence="1">
    <location>
        <begin position="36"/>
        <end position="50"/>
    </location>
</feature>
<feature type="region of interest" description="Disordered" evidence="1">
    <location>
        <begin position="162"/>
        <end position="189"/>
    </location>
</feature>